<name>A0A5J6QLP5_9GAMM</name>
<gene>
    <name evidence="1" type="ORF">FXN65_15310</name>
</gene>
<organism evidence="1 2">
    <name type="scientific">Metapseudomonas lalkuanensis</name>
    <dbReference type="NCBI Taxonomy" id="2604832"/>
    <lineage>
        <taxon>Bacteria</taxon>
        <taxon>Pseudomonadati</taxon>
        <taxon>Pseudomonadota</taxon>
        <taxon>Gammaproteobacteria</taxon>
        <taxon>Pseudomonadales</taxon>
        <taxon>Pseudomonadaceae</taxon>
        <taxon>Metapseudomonas</taxon>
    </lineage>
</organism>
<keyword evidence="2" id="KW-1185">Reference proteome</keyword>
<accession>A0A5J6QLP5</accession>
<dbReference type="Proteomes" id="UP000327179">
    <property type="component" value="Chromosome"/>
</dbReference>
<sequence length="153" mass="16790">MSGFIAGGTPTGFTLKNDSWWPDIDGQDMRAVLRLDASITDARLKAAALNAMLDTNRELTRFKARHQALGCTTLEGVPADQVDGQSRLVILYCRALYCGAGAELTERYRALDSSADGHAKADALTPSIDELRRDQRWAIRDLLGLPRTTVELI</sequence>
<dbReference type="InterPro" id="IPR009225">
    <property type="entry name" value="Phage_head_completion_GpL"/>
</dbReference>
<evidence type="ECO:0000313" key="1">
    <source>
        <dbReference type="EMBL" id="QEY63353.1"/>
    </source>
</evidence>
<dbReference type="RefSeq" id="WP_151134000.1">
    <property type="nucleotide sequence ID" value="NZ_CP043311.1"/>
</dbReference>
<dbReference type="KEGG" id="plal:FXN65_15310"/>
<protein>
    <submittedName>
        <fullName evidence="1">Head completion/stabilization protein</fullName>
    </submittedName>
</protein>
<proteinExistence type="predicted"/>
<dbReference type="AlphaFoldDB" id="A0A5J6QLP5"/>
<dbReference type="EMBL" id="CP043311">
    <property type="protein sequence ID" value="QEY63353.1"/>
    <property type="molecule type" value="Genomic_DNA"/>
</dbReference>
<dbReference type="Pfam" id="PF05926">
    <property type="entry name" value="Phage_GPL"/>
    <property type="match status" value="1"/>
</dbReference>
<evidence type="ECO:0000313" key="2">
    <source>
        <dbReference type="Proteomes" id="UP000327179"/>
    </source>
</evidence>
<reference evidence="1 2" key="1">
    <citation type="submission" date="2019-08" db="EMBL/GenBank/DDBJ databases">
        <title>Whole-genome Sequencing of e-waste polymer degrading bacterium Pseudomonas sp. strain PE08.</title>
        <authorList>
            <person name="Kirdat K."/>
            <person name="Debbarma P."/>
            <person name="Narawade N."/>
            <person name="Suyal D."/>
            <person name="Thorat V."/>
            <person name="Shouche Y."/>
            <person name="Goel R."/>
            <person name="Yadav A."/>
        </authorList>
    </citation>
    <scope>NUCLEOTIDE SEQUENCE [LARGE SCALE GENOMIC DNA]</scope>
    <source>
        <strain evidence="1 2">PE08</strain>
    </source>
</reference>